<dbReference type="PANTHER" id="PTHR45775">
    <property type="entry name" value="RAD, GEM/KIR FAMILY MEMBER 2, ISOFORM C"/>
    <property type="match status" value="1"/>
</dbReference>
<keyword evidence="2" id="KW-0597">Phosphoprotein</keyword>
<dbReference type="OrthoDB" id="5239715at2759"/>
<dbReference type="AlphaFoldDB" id="A0A834I9Z8"/>
<evidence type="ECO:0000256" key="2">
    <source>
        <dbReference type="ARBA" id="ARBA00022553"/>
    </source>
</evidence>
<keyword evidence="5" id="KW-1185">Reference proteome</keyword>
<evidence type="ECO:0000313" key="4">
    <source>
        <dbReference type="EMBL" id="KAF7277220.1"/>
    </source>
</evidence>
<dbReference type="InterPro" id="IPR051641">
    <property type="entry name" value="RGK_GTP-binding_reg"/>
</dbReference>
<evidence type="ECO:0000313" key="3">
    <source>
        <dbReference type="EMBL" id="KAF7277094.1"/>
    </source>
</evidence>
<dbReference type="Gene3D" id="3.40.50.300">
    <property type="entry name" value="P-loop containing nucleotide triphosphate hydrolases"/>
    <property type="match status" value="1"/>
</dbReference>
<dbReference type="Pfam" id="PF00071">
    <property type="entry name" value="Ras"/>
    <property type="match status" value="1"/>
</dbReference>
<sequence>PDTLINKYNDPHAYCVVYNCADRSSFDCAEKVLQNLWSMDSIGTKAVILVSNKADLVRSRMVSTEAKPIIFIKEKFIYDANPVTPNTLGDLFQFLVAFHFPQKGFESLADFCRVGGLETTGFYAIFLRSHAIN</sequence>
<organism evidence="4 5">
    <name type="scientific">Rhynchophorus ferrugineus</name>
    <name type="common">Red palm weevil</name>
    <name type="synonym">Curculio ferrugineus</name>
    <dbReference type="NCBI Taxonomy" id="354439"/>
    <lineage>
        <taxon>Eukaryota</taxon>
        <taxon>Metazoa</taxon>
        <taxon>Ecdysozoa</taxon>
        <taxon>Arthropoda</taxon>
        <taxon>Hexapoda</taxon>
        <taxon>Insecta</taxon>
        <taxon>Pterygota</taxon>
        <taxon>Neoptera</taxon>
        <taxon>Endopterygota</taxon>
        <taxon>Coleoptera</taxon>
        <taxon>Polyphaga</taxon>
        <taxon>Cucujiformia</taxon>
        <taxon>Curculionidae</taxon>
        <taxon>Dryophthorinae</taxon>
        <taxon>Rhynchophorus</taxon>
    </lineage>
</organism>
<dbReference type="Proteomes" id="UP000625711">
    <property type="component" value="Unassembled WGS sequence"/>
</dbReference>
<comment type="similarity">
    <text evidence="1">Belongs to the small GTPase superfamily. RGK family.</text>
</comment>
<gene>
    <name evidence="4" type="ORF">GWI33_009161</name>
    <name evidence="3" type="ORF">GWI33_009453</name>
</gene>
<dbReference type="GO" id="GO:0005246">
    <property type="term" value="F:calcium channel regulator activity"/>
    <property type="evidence" value="ECO:0007669"/>
    <property type="project" value="TreeGrafter"/>
</dbReference>
<evidence type="ECO:0000313" key="5">
    <source>
        <dbReference type="Proteomes" id="UP000625711"/>
    </source>
</evidence>
<accession>A0A834I9Z8</accession>
<dbReference type="EMBL" id="JAACXV010004191">
    <property type="protein sequence ID" value="KAF7277094.1"/>
    <property type="molecule type" value="Genomic_DNA"/>
</dbReference>
<dbReference type="GO" id="GO:0003924">
    <property type="term" value="F:GTPase activity"/>
    <property type="evidence" value="ECO:0007669"/>
    <property type="project" value="InterPro"/>
</dbReference>
<protein>
    <submittedName>
        <fullName evidence="4">Uncharacterized protein</fullName>
    </submittedName>
</protein>
<feature type="non-terminal residue" evidence="4">
    <location>
        <position position="1"/>
    </location>
</feature>
<dbReference type="EMBL" id="JAACXV010003445">
    <property type="protein sequence ID" value="KAF7277220.1"/>
    <property type="molecule type" value="Genomic_DNA"/>
</dbReference>
<dbReference type="InterPro" id="IPR001806">
    <property type="entry name" value="Small_GTPase"/>
</dbReference>
<dbReference type="PANTHER" id="PTHR45775:SF7">
    <property type="entry name" value="RAD, GEM_KIR FAMILY MEMBER 1, ISOFORM B"/>
    <property type="match status" value="1"/>
</dbReference>
<proteinExistence type="inferred from homology"/>
<evidence type="ECO:0000256" key="1">
    <source>
        <dbReference type="ARBA" id="ARBA00008846"/>
    </source>
</evidence>
<comment type="caution">
    <text evidence="4">The sequence shown here is derived from an EMBL/GenBank/DDBJ whole genome shotgun (WGS) entry which is preliminary data.</text>
</comment>
<dbReference type="SUPFAM" id="SSF52540">
    <property type="entry name" value="P-loop containing nucleoside triphosphate hydrolases"/>
    <property type="match status" value="1"/>
</dbReference>
<reference evidence="4" key="1">
    <citation type="submission" date="2020-08" db="EMBL/GenBank/DDBJ databases">
        <title>Genome sequencing and assembly of the red palm weevil Rhynchophorus ferrugineus.</title>
        <authorList>
            <person name="Dias G.B."/>
            <person name="Bergman C.M."/>
            <person name="Manee M."/>
        </authorList>
    </citation>
    <scope>NUCLEOTIDE SEQUENCE</scope>
    <source>
        <strain evidence="4">AA-2017</strain>
        <tissue evidence="4">Whole larva</tissue>
    </source>
</reference>
<dbReference type="GO" id="GO:0005886">
    <property type="term" value="C:plasma membrane"/>
    <property type="evidence" value="ECO:0007669"/>
    <property type="project" value="TreeGrafter"/>
</dbReference>
<dbReference type="GO" id="GO:0005525">
    <property type="term" value="F:GTP binding"/>
    <property type="evidence" value="ECO:0007669"/>
    <property type="project" value="InterPro"/>
</dbReference>
<name>A0A834I9Z8_RHYFE</name>
<dbReference type="InterPro" id="IPR027417">
    <property type="entry name" value="P-loop_NTPase"/>
</dbReference>